<dbReference type="EMBL" id="JAZDUF010000002">
    <property type="protein sequence ID" value="MEE3850688.1"/>
    <property type="molecule type" value="Genomic_DNA"/>
</dbReference>
<dbReference type="Pfam" id="PF12079">
    <property type="entry name" value="DUF3558"/>
    <property type="match status" value="1"/>
</dbReference>
<accession>A0ABU7MCW8</accession>
<protein>
    <submittedName>
        <fullName evidence="2">DUF3558 family protein</fullName>
    </submittedName>
</protein>
<gene>
    <name evidence="2" type="ORF">VZC37_10100</name>
</gene>
<dbReference type="InterPro" id="IPR024520">
    <property type="entry name" value="DUF3558"/>
</dbReference>
<sequence>MTICDFGTLGARPQSTGVVIRRAAIAFSSGPTLAMMALFALTACSPLQSSDSNNSPTSQGAVSQGPAIRQTDDLGKPLPFDTKHPKRWNSSNDGTAYEPCTTVDDRTARRVGLDHATAEDAATVSGQTLRGCVWHFVDPERMFWSADQVVADFSSLDEYKQANHLFTWREDTYISGRRVGVASMDSGNCFTYVQSRESGVMTSVVISTSAAPPLFEICDHAIQITRATIDKIPE</sequence>
<evidence type="ECO:0000313" key="3">
    <source>
        <dbReference type="Proteomes" id="UP001347146"/>
    </source>
</evidence>
<feature type="region of interest" description="Disordered" evidence="1">
    <location>
        <begin position="49"/>
        <end position="100"/>
    </location>
</feature>
<keyword evidence="3" id="KW-1185">Reference proteome</keyword>
<comment type="caution">
    <text evidence="2">The sequence shown here is derived from an EMBL/GenBank/DDBJ whole genome shotgun (WGS) entry which is preliminary data.</text>
</comment>
<reference evidence="2 3" key="1">
    <citation type="submission" date="2024-01" db="EMBL/GenBank/DDBJ databases">
        <title>Draft genome sequence of Gordonia sp. LSe1-13.</title>
        <authorList>
            <person name="Suphannarot A."/>
            <person name="Mingma R."/>
        </authorList>
    </citation>
    <scope>NUCLEOTIDE SEQUENCE [LARGE SCALE GENOMIC DNA]</scope>
    <source>
        <strain evidence="2 3">LSe1-13</strain>
    </source>
</reference>
<dbReference type="Proteomes" id="UP001347146">
    <property type="component" value="Unassembled WGS sequence"/>
</dbReference>
<dbReference type="RefSeq" id="WP_330432321.1">
    <property type="nucleotide sequence ID" value="NZ_JAZDUF010000002.1"/>
</dbReference>
<feature type="compositionally biased region" description="Polar residues" evidence="1">
    <location>
        <begin position="49"/>
        <end position="62"/>
    </location>
</feature>
<proteinExistence type="predicted"/>
<organism evidence="2 3">
    <name type="scientific">Gordonia sesuvii</name>
    <dbReference type="NCBI Taxonomy" id="3116777"/>
    <lineage>
        <taxon>Bacteria</taxon>
        <taxon>Bacillati</taxon>
        <taxon>Actinomycetota</taxon>
        <taxon>Actinomycetes</taxon>
        <taxon>Mycobacteriales</taxon>
        <taxon>Gordoniaceae</taxon>
        <taxon>Gordonia</taxon>
    </lineage>
</organism>
<evidence type="ECO:0000256" key="1">
    <source>
        <dbReference type="SAM" id="MobiDB-lite"/>
    </source>
</evidence>
<evidence type="ECO:0000313" key="2">
    <source>
        <dbReference type="EMBL" id="MEE3850688.1"/>
    </source>
</evidence>
<name>A0ABU7MCW8_9ACTN</name>